<dbReference type="Pfam" id="PF03965">
    <property type="entry name" value="Penicillinase_R"/>
    <property type="match status" value="1"/>
</dbReference>
<dbReference type="EMBL" id="CP036426">
    <property type="protein sequence ID" value="QDV34409.1"/>
    <property type="molecule type" value="Genomic_DNA"/>
</dbReference>
<name>A0A518H0P1_9BACT</name>
<dbReference type="Gene3D" id="1.10.10.10">
    <property type="entry name" value="Winged helix-like DNA-binding domain superfamily/Winged helix DNA-binding domain"/>
    <property type="match status" value="1"/>
</dbReference>
<evidence type="ECO:0000256" key="3">
    <source>
        <dbReference type="ARBA" id="ARBA00023125"/>
    </source>
</evidence>
<keyword evidence="2" id="KW-0805">Transcription regulation</keyword>
<dbReference type="SUPFAM" id="SSF46785">
    <property type="entry name" value="Winged helix' DNA-binding domain"/>
    <property type="match status" value="1"/>
</dbReference>
<evidence type="ECO:0000313" key="6">
    <source>
        <dbReference type="Proteomes" id="UP000317835"/>
    </source>
</evidence>
<dbReference type="KEGG" id="tpla:ElP_22950"/>
<evidence type="ECO:0000256" key="4">
    <source>
        <dbReference type="ARBA" id="ARBA00023163"/>
    </source>
</evidence>
<accession>A0A518H0P1</accession>
<organism evidence="5 6">
    <name type="scientific">Tautonia plasticadhaerens</name>
    <dbReference type="NCBI Taxonomy" id="2527974"/>
    <lineage>
        <taxon>Bacteria</taxon>
        <taxon>Pseudomonadati</taxon>
        <taxon>Planctomycetota</taxon>
        <taxon>Planctomycetia</taxon>
        <taxon>Isosphaerales</taxon>
        <taxon>Isosphaeraceae</taxon>
        <taxon>Tautonia</taxon>
    </lineage>
</organism>
<dbReference type="InterPro" id="IPR036388">
    <property type="entry name" value="WH-like_DNA-bd_sf"/>
</dbReference>
<comment type="similarity">
    <text evidence="1">Belongs to the BlaI transcriptional regulatory family.</text>
</comment>
<evidence type="ECO:0000256" key="2">
    <source>
        <dbReference type="ARBA" id="ARBA00023015"/>
    </source>
</evidence>
<dbReference type="PIRSF" id="PIRSF019455">
    <property type="entry name" value="CopR_AtkY"/>
    <property type="match status" value="1"/>
</dbReference>
<dbReference type="InterPro" id="IPR005650">
    <property type="entry name" value="BlaI_family"/>
</dbReference>
<dbReference type="InterPro" id="IPR036390">
    <property type="entry name" value="WH_DNA-bd_sf"/>
</dbReference>
<dbReference type="RefSeq" id="WP_197446894.1">
    <property type="nucleotide sequence ID" value="NZ_CP036426.1"/>
</dbReference>
<reference evidence="5 6" key="1">
    <citation type="submission" date="2019-02" db="EMBL/GenBank/DDBJ databases">
        <title>Deep-cultivation of Planctomycetes and their phenomic and genomic characterization uncovers novel biology.</title>
        <authorList>
            <person name="Wiegand S."/>
            <person name="Jogler M."/>
            <person name="Boedeker C."/>
            <person name="Pinto D."/>
            <person name="Vollmers J."/>
            <person name="Rivas-Marin E."/>
            <person name="Kohn T."/>
            <person name="Peeters S.H."/>
            <person name="Heuer A."/>
            <person name="Rast P."/>
            <person name="Oberbeckmann S."/>
            <person name="Bunk B."/>
            <person name="Jeske O."/>
            <person name="Meyerdierks A."/>
            <person name="Storesund J.E."/>
            <person name="Kallscheuer N."/>
            <person name="Luecker S."/>
            <person name="Lage O.M."/>
            <person name="Pohl T."/>
            <person name="Merkel B.J."/>
            <person name="Hornburger P."/>
            <person name="Mueller R.-W."/>
            <person name="Bruemmer F."/>
            <person name="Labrenz M."/>
            <person name="Spormann A.M."/>
            <person name="Op den Camp H."/>
            <person name="Overmann J."/>
            <person name="Amann R."/>
            <person name="Jetten M.S.M."/>
            <person name="Mascher T."/>
            <person name="Medema M.H."/>
            <person name="Devos D.P."/>
            <person name="Kaster A.-K."/>
            <person name="Ovreas L."/>
            <person name="Rohde M."/>
            <person name="Galperin M.Y."/>
            <person name="Jogler C."/>
        </authorList>
    </citation>
    <scope>NUCLEOTIDE SEQUENCE [LARGE SCALE GENOMIC DNA]</scope>
    <source>
        <strain evidence="5 6">ElP</strain>
    </source>
</reference>
<evidence type="ECO:0000256" key="1">
    <source>
        <dbReference type="ARBA" id="ARBA00011046"/>
    </source>
</evidence>
<evidence type="ECO:0000313" key="5">
    <source>
        <dbReference type="EMBL" id="QDV34409.1"/>
    </source>
</evidence>
<sequence>MANRPNLSDAELEVLKALWDHGPATVRQINSTLQGRGRRWAYTTVATLLQRLQAKRAVAVDPSAVPHVYRAALTRDDLLGERLKAAADELCDGRAAPLVLTLVQSHRFSPEELARFRQLIDEQRGRSRPAKRPGQSGG</sequence>
<keyword evidence="3" id="KW-0238">DNA-binding</keyword>
<proteinExistence type="inferred from homology"/>
<dbReference type="Proteomes" id="UP000317835">
    <property type="component" value="Chromosome"/>
</dbReference>
<dbReference type="GO" id="GO:0003677">
    <property type="term" value="F:DNA binding"/>
    <property type="evidence" value="ECO:0007669"/>
    <property type="project" value="UniProtKB-KW"/>
</dbReference>
<keyword evidence="4" id="KW-0804">Transcription</keyword>
<dbReference type="GO" id="GO:0045892">
    <property type="term" value="P:negative regulation of DNA-templated transcription"/>
    <property type="evidence" value="ECO:0007669"/>
    <property type="project" value="InterPro"/>
</dbReference>
<dbReference type="AlphaFoldDB" id="A0A518H0P1"/>
<keyword evidence="6" id="KW-1185">Reference proteome</keyword>
<protein>
    <submittedName>
        <fullName evidence="5">Penicillinase repressor</fullName>
    </submittedName>
</protein>
<gene>
    <name evidence="5" type="primary">blaI_2</name>
    <name evidence="5" type="ORF">ElP_22950</name>
</gene>